<proteinExistence type="evidence at transcript level"/>
<dbReference type="EMBL" id="AK365877">
    <property type="protein sequence ID" value="BAJ97080.1"/>
    <property type="molecule type" value="mRNA"/>
</dbReference>
<evidence type="ECO:0000313" key="1">
    <source>
        <dbReference type="EMBL" id="BAJ97080.1"/>
    </source>
</evidence>
<name>F2DPQ9_HORVV</name>
<reference evidence="1" key="1">
    <citation type="journal article" date="2011" name="Plant Physiol.">
        <title>Comprehensive sequence analysis of 24,783 barley full-length cDNAs derived from 12 clone libraries.</title>
        <authorList>
            <person name="Matsumoto T."/>
            <person name="Tanaka T."/>
            <person name="Sakai H."/>
            <person name="Amano N."/>
            <person name="Kanamori H."/>
            <person name="Kurita K."/>
            <person name="Kikuta A."/>
            <person name="Kamiya K."/>
            <person name="Yamamoto M."/>
            <person name="Ikawa H."/>
            <person name="Fujii N."/>
            <person name="Hori K."/>
            <person name="Itoh T."/>
            <person name="Sato K."/>
        </authorList>
    </citation>
    <scope>NUCLEOTIDE SEQUENCE</scope>
    <source>
        <tissue evidence="1">Shoot and root</tissue>
    </source>
</reference>
<sequence>MFCPCTDRPAIVACRMQQSSTVNVYSPRLLSPLLYAASDCSLVREGHPSSLSIKHMLASLHQKIWQITIYLF</sequence>
<accession>F2DPQ9</accession>
<organism evidence="1">
    <name type="scientific">Hordeum vulgare subsp. vulgare</name>
    <name type="common">Domesticated barley</name>
    <dbReference type="NCBI Taxonomy" id="112509"/>
    <lineage>
        <taxon>Eukaryota</taxon>
        <taxon>Viridiplantae</taxon>
        <taxon>Streptophyta</taxon>
        <taxon>Embryophyta</taxon>
        <taxon>Tracheophyta</taxon>
        <taxon>Spermatophyta</taxon>
        <taxon>Magnoliopsida</taxon>
        <taxon>Liliopsida</taxon>
        <taxon>Poales</taxon>
        <taxon>Poaceae</taxon>
        <taxon>BOP clade</taxon>
        <taxon>Pooideae</taxon>
        <taxon>Triticodae</taxon>
        <taxon>Triticeae</taxon>
        <taxon>Hordeinae</taxon>
        <taxon>Hordeum</taxon>
    </lineage>
</organism>
<dbReference type="AlphaFoldDB" id="F2DPQ9"/>
<protein>
    <submittedName>
        <fullName evidence="1">Predicted protein</fullName>
    </submittedName>
</protein>
<dbReference type="ExpressionAtlas" id="F2DPQ9">
    <property type="expression patterns" value="baseline and differential"/>
</dbReference>